<reference evidence="1 2" key="1">
    <citation type="submission" date="2017-11" db="EMBL/GenBank/DDBJ databases">
        <title>Comparitive Functional Genomics of Dry Heat Resistant strains isolated from the Viking Spacecraft.</title>
        <authorList>
            <person name="Seuylemezian A."/>
            <person name="Cooper K."/>
            <person name="Vaishampayan P."/>
        </authorList>
    </citation>
    <scope>NUCLEOTIDE SEQUENCE [LARGE SCALE GENOMIC DNA]</scope>
    <source>
        <strain evidence="1 2">V32-6</strain>
    </source>
</reference>
<dbReference type="Proteomes" id="UP000234950">
    <property type="component" value="Unassembled WGS sequence"/>
</dbReference>
<sequence length="82" mass="9235">MLIEEGNRYQISQNVKGFFNSAETMTVKSNNGVTVQFILGDSKGHGSMPIEHLQYLLKRSNLTVIPNKRSLLNNELNEEQIG</sequence>
<protein>
    <submittedName>
        <fullName evidence="1">Uncharacterized protein</fullName>
    </submittedName>
</protein>
<dbReference type="RefSeq" id="WP_101646591.1">
    <property type="nucleotide sequence ID" value="NZ_PGVE01000017.1"/>
</dbReference>
<evidence type="ECO:0000313" key="1">
    <source>
        <dbReference type="EMBL" id="PLS08574.1"/>
    </source>
</evidence>
<gene>
    <name evidence="1" type="ORF">CVD27_04025</name>
</gene>
<accession>A0A2N5HSR9</accession>
<evidence type="ECO:0000313" key="2">
    <source>
        <dbReference type="Proteomes" id="UP000234950"/>
    </source>
</evidence>
<proteinExistence type="predicted"/>
<dbReference type="OrthoDB" id="2937190at2"/>
<name>A0A2N5HSR9_9BACI</name>
<keyword evidence="2" id="KW-1185">Reference proteome</keyword>
<dbReference type="EMBL" id="PGVE01000017">
    <property type="protein sequence ID" value="PLS08574.1"/>
    <property type="molecule type" value="Genomic_DNA"/>
</dbReference>
<organism evidence="1 2">
    <name type="scientific">Neobacillus cucumis</name>
    <dbReference type="NCBI Taxonomy" id="1740721"/>
    <lineage>
        <taxon>Bacteria</taxon>
        <taxon>Bacillati</taxon>
        <taxon>Bacillota</taxon>
        <taxon>Bacilli</taxon>
        <taxon>Bacillales</taxon>
        <taxon>Bacillaceae</taxon>
        <taxon>Neobacillus</taxon>
    </lineage>
</organism>
<dbReference type="AlphaFoldDB" id="A0A2N5HSR9"/>
<comment type="caution">
    <text evidence="1">The sequence shown here is derived from an EMBL/GenBank/DDBJ whole genome shotgun (WGS) entry which is preliminary data.</text>
</comment>